<dbReference type="NCBIfam" id="TIGR01945">
    <property type="entry name" value="rnfC"/>
    <property type="match status" value="1"/>
</dbReference>
<name>A0A9D2CWR3_9BACE</name>
<dbReference type="InterPro" id="IPR017900">
    <property type="entry name" value="4Fe4S_Fe_S_CS"/>
</dbReference>
<evidence type="ECO:0000313" key="10">
    <source>
        <dbReference type="EMBL" id="HIZ01147.1"/>
    </source>
</evidence>
<dbReference type="InterPro" id="IPR010208">
    <property type="entry name" value="Ion_transpt_RnfC/RsxC"/>
</dbReference>
<dbReference type="InterPro" id="IPR019554">
    <property type="entry name" value="Soluble_ligand-bd"/>
</dbReference>
<comment type="similarity">
    <text evidence="8">Belongs to the 4Fe4S bacterial-type ferredoxin family. RnfC subfamily.</text>
</comment>
<comment type="cofactor">
    <cofactor evidence="8">
        <name>[4Fe-4S] cluster</name>
        <dbReference type="ChEBI" id="CHEBI:49883"/>
    </cofactor>
    <text evidence="8">Binds 2 [4Fe-4S] clusters per subunit.</text>
</comment>
<keyword evidence="4 8" id="KW-0677">Repeat</keyword>
<feature type="binding site" evidence="8">
    <location>
        <position position="371"/>
    </location>
    <ligand>
        <name>[4Fe-4S] cluster</name>
        <dbReference type="ChEBI" id="CHEBI:49883"/>
        <label>1</label>
    </ligand>
</feature>
<dbReference type="Proteomes" id="UP000824023">
    <property type="component" value="Unassembled WGS sequence"/>
</dbReference>
<comment type="subcellular location">
    <subcellularLocation>
        <location evidence="8">Cell membrane</location>
        <topology evidence="8">Peripheral membrane protein</topology>
    </subcellularLocation>
</comment>
<dbReference type="PANTHER" id="PTHR43034">
    <property type="entry name" value="ION-TRANSLOCATING OXIDOREDUCTASE COMPLEX SUBUNIT C"/>
    <property type="match status" value="1"/>
</dbReference>
<keyword evidence="1 8" id="KW-0813">Transport</keyword>
<dbReference type="Gene3D" id="3.40.50.11540">
    <property type="entry name" value="NADH-ubiquinone oxidoreductase 51kDa subunit"/>
    <property type="match status" value="1"/>
</dbReference>
<gene>
    <name evidence="10" type="primary">rsxC</name>
    <name evidence="8" type="synonym">rnfC</name>
    <name evidence="10" type="ORF">H9819_02705</name>
</gene>
<feature type="binding site" evidence="8">
    <location>
        <position position="413"/>
    </location>
    <ligand>
        <name>[4Fe-4S] cluster</name>
        <dbReference type="ChEBI" id="CHEBI:49883"/>
        <label>2</label>
    </ligand>
</feature>
<dbReference type="Gene3D" id="3.30.70.20">
    <property type="match status" value="1"/>
</dbReference>
<keyword evidence="8" id="KW-0472">Membrane</keyword>
<dbReference type="EC" id="7.-.-.-" evidence="8"/>
<comment type="subunit">
    <text evidence="8">The complex is composed of six subunits: RnfA, RnfB, RnfC, RnfD, RnfE and RnfG.</text>
</comment>
<dbReference type="HAMAP" id="MF_00461">
    <property type="entry name" value="RsxC_RnfC"/>
    <property type="match status" value="1"/>
</dbReference>
<feature type="binding site" evidence="8">
    <location>
        <position position="378"/>
    </location>
    <ligand>
        <name>[4Fe-4S] cluster</name>
        <dbReference type="ChEBI" id="CHEBI:49883"/>
        <label>2</label>
    </ligand>
</feature>
<feature type="binding site" evidence="8">
    <location>
        <position position="417"/>
    </location>
    <ligand>
        <name>[4Fe-4S] cluster</name>
        <dbReference type="ChEBI" id="CHEBI:49883"/>
        <label>1</label>
    </ligand>
</feature>
<dbReference type="PROSITE" id="PS00198">
    <property type="entry name" value="4FE4S_FER_1"/>
    <property type="match status" value="1"/>
</dbReference>
<organism evidence="10 11">
    <name type="scientific">Candidatus Bacteroides merdipullorum</name>
    <dbReference type="NCBI Taxonomy" id="2838474"/>
    <lineage>
        <taxon>Bacteria</taxon>
        <taxon>Pseudomonadati</taxon>
        <taxon>Bacteroidota</taxon>
        <taxon>Bacteroidia</taxon>
        <taxon>Bacteroidales</taxon>
        <taxon>Bacteroidaceae</taxon>
        <taxon>Bacteroides</taxon>
    </lineage>
</organism>
<reference evidence="10" key="1">
    <citation type="journal article" date="2021" name="PeerJ">
        <title>Extensive microbial diversity within the chicken gut microbiome revealed by metagenomics and culture.</title>
        <authorList>
            <person name="Gilroy R."/>
            <person name="Ravi A."/>
            <person name="Getino M."/>
            <person name="Pursley I."/>
            <person name="Horton D.L."/>
            <person name="Alikhan N.F."/>
            <person name="Baker D."/>
            <person name="Gharbi K."/>
            <person name="Hall N."/>
            <person name="Watson M."/>
            <person name="Adriaenssens E.M."/>
            <person name="Foster-Nyarko E."/>
            <person name="Jarju S."/>
            <person name="Secka A."/>
            <person name="Antonio M."/>
            <person name="Oren A."/>
            <person name="Chaudhuri R.R."/>
            <person name="La Ragione R."/>
            <person name="Hildebrand F."/>
            <person name="Pallen M.J."/>
        </authorList>
    </citation>
    <scope>NUCLEOTIDE SEQUENCE</scope>
    <source>
        <strain evidence="10">ChiHjej12B11-24981</strain>
    </source>
</reference>
<dbReference type="GO" id="GO:0046872">
    <property type="term" value="F:metal ion binding"/>
    <property type="evidence" value="ECO:0007669"/>
    <property type="project" value="UniProtKB-KW"/>
</dbReference>
<evidence type="ECO:0000256" key="6">
    <source>
        <dbReference type="ARBA" id="ARBA00023004"/>
    </source>
</evidence>
<keyword evidence="7 8" id="KW-0411">Iron-sulfur</keyword>
<dbReference type="GO" id="GO:0005886">
    <property type="term" value="C:plasma membrane"/>
    <property type="evidence" value="ECO:0007669"/>
    <property type="project" value="UniProtKB-SubCell"/>
</dbReference>
<comment type="caution">
    <text evidence="10">The sequence shown here is derived from an EMBL/GenBank/DDBJ whole genome shotgun (WGS) entry which is preliminary data.</text>
</comment>
<feature type="binding site" evidence="8">
    <location>
        <position position="407"/>
    </location>
    <ligand>
        <name>[4Fe-4S] cluster</name>
        <dbReference type="ChEBI" id="CHEBI:49883"/>
        <label>2</label>
    </ligand>
</feature>
<evidence type="ECO:0000256" key="4">
    <source>
        <dbReference type="ARBA" id="ARBA00022737"/>
    </source>
</evidence>
<dbReference type="SUPFAM" id="SSF46548">
    <property type="entry name" value="alpha-helical ferredoxin"/>
    <property type="match status" value="1"/>
</dbReference>
<evidence type="ECO:0000256" key="7">
    <source>
        <dbReference type="ARBA" id="ARBA00023014"/>
    </source>
</evidence>
<dbReference type="GO" id="GO:0022900">
    <property type="term" value="P:electron transport chain"/>
    <property type="evidence" value="ECO:0007669"/>
    <property type="project" value="UniProtKB-UniRule"/>
</dbReference>
<dbReference type="InterPro" id="IPR026902">
    <property type="entry name" value="RnfC_N"/>
</dbReference>
<sequence length="444" mass="46895">MWKTFSIGGIHPREKKLSVGHPITPVLPSGQVAILLGQHIGAPAKLVVAKGDTVKVGTKIAEPVGVVSAAIHSSVSGRVNKIDVVVDASGYPKPAVFIDVEGDEWEEGIDRTDTVVKECSLTAEEIVGKIADAGIVGLGGACFPTHVKLCPPSTCRPECLIVNGVECEPFLTADHQLMLEHAEEIMVGVFILMKAIRVNKAFVGIENNKPDAIRLMQKVAAAYAGIEIVPLQVKYPQGGEKQLIDAIMGRQVPAGALPVSVGAVVQNVSTVFAVYQAVQKNKPLFERVVTVTGDGLVNPSNLCVRVGTPVRQLVEACGGLPEDTCKVICGGPMMGKALVNLDVPVSKGTSGILLMGGQEARRAAVQPCVRCAKCVAVCPMGLEPYLLATASAHGDFERAEKENILSCIECGSCQFTCPSNRPILDYVRLGKAKVAAMIRARKKG</sequence>
<keyword evidence="8" id="KW-1278">Translocase</keyword>
<feature type="binding site" evidence="8">
    <location>
        <position position="374"/>
    </location>
    <ligand>
        <name>[4Fe-4S] cluster</name>
        <dbReference type="ChEBI" id="CHEBI:49883"/>
        <label>1</label>
    </ligand>
</feature>
<dbReference type="Pfam" id="PF10531">
    <property type="entry name" value="SLBB"/>
    <property type="match status" value="1"/>
</dbReference>
<dbReference type="InterPro" id="IPR037225">
    <property type="entry name" value="Nuo51_FMN-bd_sf"/>
</dbReference>
<feature type="domain" description="4Fe-4S ferredoxin-type" evidence="9">
    <location>
        <begin position="397"/>
        <end position="427"/>
    </location>
</feature>
<evidence type="ECO:0000259" key="9">
    <source>
        <dbReference type="PROSITE" id="PS51379"/>
    </source>
</evidence>
<dbReference type="GO" id="GO:0051539">
    <property type="term" value="F:4 iron, 4 sulfur cluster binding"/>
    <property type="evidence" value="ECO:0007669"/>
    <property type="project" value="UniProtKB-KW"/>
</dbReference>
<keyword evidence="3 8" id="KW-0479">Metal-binding</keyword>
<dbReference type="SUPFAM" id="SSF142019">
    <property type="entry name" value="Nqo1 FMN-binding domain-like"/>
    <property type="match status" value="1"/>
</dbReference>
<dbReference type="Pfam" id="PF01512">
    <property type="entry name" value="Complex1_51K"/>
    <property type="match status" value="1"/>
</dbReference>
<evidence type="ECO:0000313" key="11">
    <source>
        <dbReference type="Proteomes" id="UP000824023"/>
    </source>
</evidence>
<proteinExistence type="inferred from homology"/>
<dbReference type="PROSITE" id="PS51379">
    <property type="entry name" value="4FE4S_FER_2"/>
    <property type="match status" value="2"/>
</dbReference>
<keyword evidence="6 8" id="KW-0408">Iron</keyword>
<dbReference type="PANTHER" id="PTHR43034:SF2">
    <property type="entry name" value="ION-TRANSLOCATING OXIDOREDUCTASE COMPLEX SUBUNIT C"/>
    <property type="match status" value="1"/>
</dbReference>
<dbReference type="InterPro" id="IPR011538">
    <property type="entry name" value="Nuo51_FMN-bd"/>
</dbReference>
<keyword evidence="5 8" id="KW-0249">Electron transport</keyword>
<dbReference type="GO" id="GO:0009055">
    <property type="term" value="F:electron transfer activity"/>
    <property type="evidence" value="ECO:0007669"/>
    <property type="project" value="InterPro"/>
</dbReference>
<evidence type="ECO:0000256" key="1">
    <source>
        <dbReference type="ARBA" id="ARBA00022448"/>
    </source>
</evidence>
<accession>A0A9D2CWR3</accession>
<dbReference type="InterPro" id="IPR017896">
    <property type="entry name" value="4Fe4S_Fe-S-bd"/>
</dbReference>
<keyword evidence="2 8" id="KW-0004">4Fe-4S</keyword>
<keyword evidence="8" id="KW-1003">Cell membrane</keyword>
<dbReference type="Pfam" id="PF13375">
    <property type="entry name" value="RnfC_N"/>
    <property type="match status" value="1"/>
</dbReference>
<evidence type="ECO:0000256" key="3">
    <source>
        <dbReference type="ARBA" id="ARBA00022723"/>
    </source>
</evidence>
<comment type="function">
    <text evidence="8">Part of a membrane-bound complex that couples electron transfer with translocation of ions across the membrane.</text>
</comment>
<reference evidence="10" key="2">
    <citation type="submission" date="2021-04" db="EMBL/GenBank/DDBJ databases">
        <authorList>
            <person name="Gilroy R."/>
        </authorList>
    </citation>
    <scope>NUCLEOTIDE SEQUENCE</scope>
    <source>
        <strain evidence="10">ChiHjej12B11-24981</strain>
    </source>
</reference>
<evidence type="ECO:0000256" key="2">
    <source>
        <dbReference type="ARBA" id="ARBA00022485"/>
    </source>
</evidence>
<feature type="binding site" evidence="8">
    <location>
        <position position="368"/>
    </location>
    <ligand>
        <name>[4Fe-4S] cluster</name>
        <dbReference type="ChEBI" id="CHEBI:49883"/>
        <label>1</label>
    </ligand>
</feature>
<dbReference type="NCBIfam" id="NF003454">
    <property type="entry name" value="PRK05035.1"/>
    <property type="match status" value="1"/>
</dbReference>
<feature type="domain" description="4Fe-4S ferredoxin-type" evidence="9">
    <location>
        <begin position="361"/>
        <end position="381"/>
    </location>
</feature>
<dbReference type="Pfam" id="PF13237">
    <property type="entry name" value="Fer4_10"/>
    <property type="match status" value="1"/>
</dbReference>
<evidence type="ECO:0000256" key="8">
    <source>
        <dbReference type="HAMAP-Rule" id="MF_00461"/>
    </source>
</evidence>
<protein>
    <recommendedName>
        <fullName evidence="8">Ion-translocating oxidoreductase complex subunit C</fullName>
        <ecNumber evidence="8">7.-.-.-</ecNumber>
    </recommendedName>
    <alternativeName>
        <fullName evidence="8">Rnf electron transport complex subunit C</fullName>
    </alternativeName>
</protein>
<evidence type="ECO:0000256" key="5">
    <source>
        <dbReference type="ARBA" id="ARBA00022982"/>
    </source>
</evidence>
<dbReference type="EMBL" id="DXCK01000043">
    <property type="protein sequence ID" value="HIZ01147.1"/>
    <property type="molecule type" value="Genomic_DNA"/>
</dbReference>
<dbReference type="AlphaFoldDB" id="A0A9D2CWR3"/>
<feature type="binding site" evidence="8">
    <location>
        <position position="410"/>
    </location>
    <ligand>
        <name>[4Fe-4S] cluster</name>
        <dbReference type="ChEBI" id="CHEBI:49883"/>
        <label>2</label>
    </ligand>
</feature>